<dbReference type="PROSITE" id="PS50234">
    <property type="entry name" value="VWFA"/>
    <property type="match status" value="1"/>
</dbReference>
<dbReference type="AlphaFoldDB" id="A0A5C6M7U7"/>
<dbReference type="SUPFAM" id="SSF53300">
    <property type="entry name" value="vWA-like"/>
    <property type="match status" value="1"/>
</dbReference>
<comment type="caution">
    <text evidence="2">The sequence shown here is derived from an EMBL/GenBank/DDBJ whole genome shotgun (WGS) entry which is preliminary data.</text>
</comment>
<organism evidence="2 3">
    <name type="scientific">Planctomyces bekefii</name>
    <dbReference type="NCBI Taxonomy" id="1653850"/>
    <lineage>
        <taxon>Bacteria</taxon>
        <taxon>Pseudomonadati</taxon>
        <taxon>Planctomycetota</taxon>
        <taxon>Planctomycetia</taxon>
        <taxon>Planctomycetales</taxon>
        <taxon>Planctomycetaceae</taxon>
        <taxon>Planctomyces</taxon>
    </lineage>
</organism>
<gene>
    <name evidence="2" type="ORF">E3A20_05970</name>
</gene>
<evidence type="ECO:0000313" key="2">
    <source>
        <dbReference type="EMBL" id="TWW10816.1"/>
    </source>
</evidence>
<feature type="domain" description="VWFA" evidence="1">
    <location>
        <begin position="24"/>
        <end position="240"/>
    </location>
</feature>
<reference evidence="2 3" key="2">
    <citation type="submission" date="2019-08" db="EMBL/GenBank/DDBJ databases">
        <authorList>
            <person name="Henke P."/>
        </authorList>
    </citation>
    <scope>NUCLEOTIDE SEQUENCE [LARGE SCALE GENOMIC DNA]</scope>
    <source>
        <strain evidence="2">Phe10_nw2017</strain>
    </source>
</reference>
<dbReference type="InterPro" id="IPR002035">
    <property type="entry name" value="VWF_A"/>
</dbReference>
<dbReference type="EMBL" id="SRHE01000077">
    <property type="protein sequence ID" value="TWW10816.1"/>
    <property type="molecule type" value="Genomic_DNA"/>
</dbReference>
<keyword evidence="3" id="KW-1185">Reference proteome</keyword>
<dbReference type="PIRSF" id="PIRSF020634">
    <property type="entry name" value="TerY_vWA"/>
    <property type="match status" value="1"/>
</dbReference>
<evidence type="ECO:0000259" key="1">
    <source>
        <dbReference type="PROSITE" id="PS50234"/>
    </source>
</evidence>
<dbReference type="InterPro" id="IPR011392">
    <property type="entry name" value="Tellurite-R_TerY"/>
</dbReference>
<dbReference type="SMART" id="SM00327">
    <property type="entry name" value="VWA"/>
    <property type="match status" value="1"/>
</dbReference>
<proteinExistence type="predicted"/>
<dbReference type="Gene3D" id="3.40.50.410">
    <property type="entry name" value="von Willebrand factor, type A domain"/>
    <property type="match status" value="1"/>
</dbReference>
<accession>A0A5C6M7U7</accession>
<dbReference type="Pfam" id="PF00092">
    <property type="entry name" value="VWA"/>
    <property type="match status" value="1"/>
</dbReference>
<protein>
    <recommendedName>
        <fullName evidence="1">VWFA domain-containing protein</fullName>
    </recommendedName>
</protein>
<reference evidence="2 3" key="1">
    <citation type="submission" date="2019-08" db="EMBL/GenBank/DDBJ databases">
        <title>100 year-old enigma solved: identification of Planctomyces bekefii, the type genus and species of the phylum Planctomycetes.</title>
        <authorList>
            <person name="Svetlana D.N."/>
            <person name="Overmann J."/>
        </authorList>
    </citation>
    <scope>NUCLEOTIDE SEQUENCE [LARGE SCALE GENOMIC DNA]</scope>
    <source>
        <strain evidence="2">Phe10_nw2017</strain>
    </source>
</reference>
<dbReference type="InterPro" id="IPR036465">
    <property type="entry name" value="vWFA_dom_sf"/>
</dbReference>
<evidence type="ECO:0000313" key="3">
    <source>
        <dbReference type="Proteomes" id="UP000321083"/>
    </source>
</evidence>
<name>A0A5C6M7U7_9PLAN</name>
<sequence length="251" mass="26909">MSDQIEYPGFADSEFAENPDPRVPCVLLLDTSGSMAEIVDNAGELSGETGGQGAQLYNVVVSRRSRIDLLNDGLFTLKEALAADSLASRRAEIAVVTFGGTVTVVQDFVTAASFQPPRLHAGGNTPMGEAILIGLDMVTKRKATYRSAGVSHYRPWIFLITDGGPDPGDPWRSAAAQVKQGEAAKSFAFFTVAVEGANTNILSQISTRPPAKLKGVNFREMFLWLSQSMRAVSQSTPNDVVTLLTPGWTEV</sequence>
<dbReference type="Proteomes" id="UP000321083">
    <property type="component" value="Unassembled WGS sequence"/>
</dbReference>